<gene>
    <name evidence="7" type="ORF">PCAMFM013_S052g000012</name>
</gene>
<dbReference type="EMBL" id="HG793185">
    <property type="protein sequence ID" value="CRL30455.1"/>
    <property type="molecule type" value="Genomic_DNA"/>
</dbReference>
<evidence type="ECO:0000256" key="5">
    <source>
        <dbReference type="SAM" id="Phobius"/>
    </source>
</evidence>
<protein>
    <submittedName>
        <fullName evidence="7">Peptidase A1</fullName>
    </submittedName>
</protein>
<evidence type="ECO:0000313" key="8">
    <source>
        <dbReference type="Proteomes" id="UP000053732"/>
    </source>
</evidence>
<accession>A0A0G4PVD9</accession>
<name>A0A0G4PVD9_PENC3</name>
<keyword evidence="2 5" id="KW-0812">Transmembrane</keyword>
<dbReference type="AlphaFoldDB" id="A0A0G4PVD9"/>
<feature type="transmembrane region" description="Helical" evidence="5">
    <location>
        <begin position="377"/>
        <end position="400"/>
    </location>
</feature>
<evidence type="ECO:0000256" key="2">
    <source>
        <dbReference type="ARBA" id="ARBA00022692"/>
    </source>
</evidence>
<dbReference type="InterPro" id="IPR033121">
    <property type="entry name" value="PEPTIDASE_A1"/>
</dbReference>
<dbReference type="InterPro" id="IPR051694">
    <property type="entry name" value="Immunoregulatory_rcpt-like"/>
</dbReference>
<dbReference type="Proteomes" id="UP000053732">
    <property type="component" value="Unassembled WGS sequence"/>
</dbReference>
<dbReference type="STRING" id="1429867.A0A0G4PVD9"/>
<keyword evidence="8" id="KW-1185">Reference proteome</keyword>
<dbReference type="Pfam" id="PF00026">
    <property type="entry name" value="Asp"/>
    <property type="match status" value="1"/>
</dbReference>
<dbReference type="PANTHER" id="PTHR15549">
    <property type="entry name" value="PAIRED IMMUNOGLOBULIN-LIKE TYPE 2 RECEPTOR"/>
    <property type="match status" value="1"/>
</dbReference>
<evidence type="ECO:0000256" key="3">
    <source>
        <dbReference type="ARBA" id="ARBA00022989"/>
    </source>
</evidence>
<dbReference type="GO" id="GO:0071944">
    <property type="term" value="C:cell periphery"/>
    <property type="evidence" value="ECO:0007669"/>
    <property type="project" value="UniProtKB-ARBA"/>
</dbReference>
<sequence>MSSVFFSPRDPTQPVFVSIAPEGNDGPWSSFNVRVGSPEQDARVLVSTAAPATLVVLSQYGCTEAVMKNVPSDCAVSRGLMFTPNGSSTWDQLGTFELTGGESGFEANLGYVQPALFGLDTLGIGLVDGSGGHTLKNQTVGGFGLKKVYGQMIFSGYDTSRFTDNSVTFTMADDVTRDLVVALQAITYSGENTESLLSSPINIYIDSTDPNIWLPDAAVDAFESAFGLTLDNATGLYLVNNSHQSVLLETKAQVSFRLSDVLDGGDTATITLPYDAFNLQAEYPLVENSSYYFPLKRATNESQYTLGRTFLQEAYLSADYERRIFNVSQCTWNEGAEENIVTILANLATNTGKSTPTSSSSSDSGGSSGGSSLSTGAIVGIAIGAVAAVVLIALAAFFFLRRRKQDDASEPEQSILRSPASQSISEFDSKQADGNVFAIPPITHGELSGNDTQIYQLHADSGRHEIYELPGRGILQPAELSERDAESPAASAMSLVSPDVSFPSRDASLPSPDMLIVTGPNHEVRKVSLLVHAIERPGD</sequence>
<dbReference type="PROSITE" id="PS51767">
    <property type="entry name" value="PEPTIDASE_A1"/>
    <property type="match status" value="1"/>
</dbReference>
<keyword evidence="3 5" id="KW-1133">Transmembrane helix</keyword>
<dbReference type="Gene3D" id="2.40.70.10">
    <property type="entry name" value="Acid Proteases"/>
    <property type="match status" value="1"/>
</dbReference>
<evidence type="ECO:0000259" key="6">
    <source>
        <dbReference type="PROSITE" id="PS51767"/>
    </source>
</evidence>
<organism evidence="7 8">
    <name type="scientific">Penicillium camemberti (strain FM 013)</name>
    <dbReference type="NCBI Taxonomy" id="1429867"/>
    <lineage>
        <taxon>Eukaryota</taxon>
        <taxon>Fungi</taxon>
        <taxon>Dikarya</taxon>
        <taxon>Ascomycota</taxon>
        <taxon>Pezizomycotina</taxon>
        <taxon>Eurotiomycetes</taxon>
        <taxon>Eurotiomycetidae</taxon>
        <taxon>Eurotiales</taxon>
        <taxon>Aspergillaceae</taxon>
        <taxon>Penicillium</taxon>
    </lineage>
</organism>
<dbReference type="InterPro" id="IPR021109">
    <property type="entry name" value="Peptidase_aspartic_dom_sf"/>
</dbReference>
<evidence type="ECO:0000313" key="7">
    <source>
        <dbReference type="EMBL" id="CRL30455.1"/>
    </source>
</evidence>
<dbReference type="PANTHER" id="PTHR15549:SF30">
    <property type="entry name" value="MID2 DOMAIN-CONTAINING PROTEIN"/>
    <property type="match status" value="1"/>
</dbReference>
<dbReference type="SUPFAM" id="SSF50630">
    <property type="entry name" value="Acid proteases"/>
    <property type="match status" value="1"/>
</dbReference>
<reference evidence="7 8" key="1">
    <citation type="journal article" date="2014" name="Nat. Commun.">
        <title>Multiple recent horizontal transfers of a large genomic region in cheese making fungi.</title>
        <authorList>
            <person name="Cheeseman K."/>
            <person name="Ropars J."/>
            <person name="Renault P."/>
            <person name="Dupont J."/>
            <person name="Gouzy J."/>
            <person name="Branca A."/>
            <person name="Abraham A.L."/>
            <person name="Ceppi M."/>
            <person name="Conseiller E."/>
            <person name="Debuchy R."/>
            <person name="Malagnac F."/>
            <person name="Goarin A."/>
            <person name="Silar P."/>
            <person name="Lacoste S."/>
            <person name="Sallet E."/>
            <person name="Bensimon A."/>
            <person name="Giraud T."/>
            <person name="Brygoo Y."/>
        </authorList>
    </citation>
    <scope>NUCLEOTIDE SEQUENCE [LARGE SCALE GENOMIC DNA]</scope>
    <source>
        <strain evidence="8">FM 013</strain>
    </source>
</reference>
<dbReference type="GO" id="GO:0016020">
    <property type="term" value="C:membrane"/>
    <property type="evidence" value="ECO:0007669"/>
    <property type="project" value="UniProtKB-SubCell"/>
</dbReference>
<evidence type="ECO:0000256" key="4">
    <source>
        <dbReference type="ARBA" id="ARBA00023136"/>
    </source>
</evidence>
<proteinExistence type="predicted"/>
<evidence type="ECO:0000256" key="1">
    <source>
        <dbReference type="ARBA" id="ARBA00004167"/>
    </source>
</evidence>
<keyword evidence="4 5" id="KW-0472">Membrane</keyword>
<comment type="subcellular location">
    <subcellularLocation>
        <location evidence="1">Membrane</location>
        <topology evidence="1">Single-pass membrane protein</topology>
    </subcellularLocation>
</comment>
<feature type="domain" description="Peptidase A1" evidence="6">
    <location>
        <begin position="29"/>
        <end position="328"/>
    </location>
</feature>